<dbReference type="InterPro" id="IPR002347">
    <property type="entry name" value="SDR_fam"/>
</dbReference>
<dbReference type="EMBL" id="JAKJXO020000005">
    <property type="protein sequence ID" value="KAL1604880.1"/>
    <property type="molecule type" value="Genomic_DNA"/>
</dbReference>
<name>A0ABR3RKB1_9PLEO</name>
<evidence type="ECO:0000313" key="3">
    <source>
        <dbReference type="EMBL" id="KAL1604880.1"/>
    </source>
</evidence>
<dbReference type="PANTHER" id="PTHR47534:SF3">
    <property type="entry name" value="ALCOHOL DEHYDROGENASE-LIKE C-TERMINAL DOMAIN-CONTAINING PROTEIN"/>
    <property type="match status" value="1"/>
</dbReference>
<evidence type="ECO:0000313" key="4">
    <source>
        <dbReference type="Proteomes" id="UP001521785"/>
    </source>
</evidence>
<dbReference type="Gene3D" id="3.40.50.720">
    <property type="entry name" value="NAD(P)-binding Rossmann-like Domain"/>
    <property type="match status" value="1"/>
</dbReference>
<evidence type="ECO:0000256" key="2">
    <source>
        <dbReference type="SAM" id="Phobius"/>
    </source>
</evidence>
<keyword evidence="2" id="KW-0812">Transmembrane</keyword>
<evidence type="ECO:0008006" key="5">
    <source>
        <dbReference type="Google" id="ProtNLM"/>
    </source>
</evidence>
<protein>
    <recommendedName>
        <fullName evidence="5">Ketoreductase (KR) domain-containing protein</fullName>
    </recommendedName>
</protein>
<dbReference type="InterPro" id="IPR052228">
    <property type="entry name" value="Sec_Metab_Biosynth_Oxidored"/>
</dbReference>
<reference evidence="3 4" key="1">
    <citation type="submission" date="2024-02" db="EMBL/GenBank/DDBJ databases">
        <title>De novo assembly and annotation of 12 fungi associated with fruit tree decline syndrome in Ontario, Canada.</title>
        <authorList>
            <person name="Sulman M."/>
            <person name="Ellouze W."/>
            <person name="Ilyukhin E."/>
        </authorList>
    </citation>
    <scope>NUCLEOTIDE SEQUENCE [LARGE SCALE GENOMIC DNA]</scope>
    <source>
        <strain evidence="3 4">M42-189</strain>
    </source>
</reference>
<comment type="caution">
    <text evidence="3">The sequence shown here is derived from an EMBL/GenBank/DDBJ whole genome shotgun (WGS) entry which is preliminary data.</text>
</comment>
<dbReference type="Pfam" id="PF00106">
    <property type="entry name" value="adh_short"/>
    <property type="match status" value="1"/>
</dbReference>
<evidence type="ECO:0000256" key="1">
    <source>
        <dbReference type="ARBA" id="ARBA00023002"/>
    </source>
</evidence>
<keyword evidence="2" id="KW-1133">Transmembrane helix</keyword>
<dbReference type="Proteomes" id="UP001521785">
    <property type="component" value="Unassembled WGS sequence"/>
</dbReference>
<accession>A0ABR3RKB1</accession>
<keyword evidence="1" id="KW-0560">Oxidoreductase</keyword>
<feature type="transmembrane region" description="Helical" evidence="2">
    <location>
        <begin position="22"/>
        <end position="42"/>
    </location>
</feature>
<dbReference type="SUPFAM" id="SSF51735">
    <property type="entry name" value="NAD(P)-binding Rossmann-fold domains"/>
    <property type="match status" value="1"/>
</dbReference>
<keyword evidence="4" id="KW-1185">Reference proteome</keyword>
<proteinExistence type="predicted"/>
<gene>
    <name evidence="3" type="ORF">SLS60_004420</name>
</gene>
<dbReference type="InterPro" id="IPR036291">
    <property type="entry name" value="NAD(P)-bd_dom_sf"/>
</dbReference>
<sequence>MVSLHQVLSSNARIPHELPKNMVAVFAGATTGIGLATLKAFVKYAVAPRIYFLARNTPTAERIVTDCLTTNPSSTFHVLKVDLSSVRETTAACDTIKAKEKAVNLIVLTMGEIRMDRTCTLPSLPSSLSTIDH</sequence>
<keyword evidence="2" id="KW-0472">Membrane</keyword>
<dbReference type="PANTHER" id="PTHR47534">
    <property type="entry name" value="YALI0E05731P"/>
    <property type="match status" value="1"/>
</dbReference>
<organism evidence="3 4">
    <name type="scientific">Paraconiothyrium brasiliense</name>
    <dbReference type="NCBI Taxonomy" id="300254"/>
    <lineage>
        <taxon>Eukaryota</taxon>
        <taxon>Fungi</taxon>
        <taxon>Dikarya</taxon>
        <taxon>Ascomycota</taxon>
        <taxon>Pezizomycotina</taxon>
        <taxon>Dothideomycetes</taxon>
        <taxon>Pleosporomycetidae</taxon>
        <taxon>Pleosporales</taxon>
        <taxon>Massarineae</taxon>
        <taxon>Didymosphaeriaceae</taxon>
        <taxon>Paraconiothyrium</taxon>
    </lineage>
</organism>